<dbReference type="EMBL" id="JAKFGM010000002">
    <property type="protein sequence ID" value="MCF2514903.1"/>
    <property type="molecule type" value="Genomic_DNA"/>
</dbReference>
<comment type="similarity">
    <text evidence="1 2">Belongs to the anti-sigma-factor antagonist family.</text>
</comment>
<evidence type="ECO:0000313" key="4">
    <source>
        <dbReference type="EMBL" id="MCF2514903.1"/>
    </source>
</evidence>
<dbReference type="NCBIfam" id="TIGR00377">
    <property type="entry name" value="ant_ant_sig"/>
    <property type="match status" value="1"/>
</dbReference>
<dbReference type="InterPro" id="IPR003658">
    <property type="entry name" value="Anti-sigma_ant"/>
</dbReference>
<dbReference type="Gene3D" id="3.30.750.24">
    <property type="entry name" value="STAS domain"/>
    <property type="match status" value="1"/>
</dbReference>
<keyword evidence="5" id="KW-1185">Reference proteome</keyword>
<evidence type="ECO:0000313" key="5">
    <source>
        <dbReference type="Proteomes" id="UP001139410"/>
    </source>
</evidence>
<dbReference type="Proteomes" id="UP001139410">
    <property type="component" value="Unassembled WGS sequence"/>
</dbReference>
<name>A0A9X1QJJ9_9SPHN</name>
<dbReference type="AlphaFoldDB" id="A0A9X1QJJ9"/>
<accession>A0A9X1QJJ9</accession>
<dbReference type="PANTHER" id="PTHR33495:SF14">
    <property type="entry name" value="ANTI-SIGMA FACTOR ANTAGONIST"/>
    <property type="match status" value="1"/>
</dbReference>
<evidence type="ECO:0000259" key="3">
    <source>
        <dbReference type="PROSITE" id="PS50801"/>
    </source>
</evidence>
<dbReference type="RefSeq" id="WP_235067398.1">
    <property type="nucleotide sequence ID" value="NZ_JAKFGM010000002.1"/>
</dbReference>
<protein>
    <recommendedName>
        <fullName evidence="2">Anti-sigma factor antagonist</fullName>
    </recommendedName>
</protein>
<proteinExistence type="inferred from homology"/>
<sequence>MDYFLDRREDAVIVAVHGRVDEASWESFGAGLSEAIQQAQQSGLGDVIIDLQKLDYMSSRGLRVLTVAKRQGQEASVTISLASPNEVMREILAISRYDKLFTITETIEIRR</sequence>
<dbReference type="PROSITE" id="PS50801">
    <property type="entry name" value="STAS"/>
    <property type="match status" value="1"/>
</dbReference>
<dbReference type="CDD" id="cd07043">
    <property type="entry name" value="STAS_anti-anti-sigma_factors"/>
    <property type="match status" value="1"/>
</dbReference>
<evidence type="ECO:0000256" key="2">
    <source>
        <dbReference type="RuleBase" id="RU003749"/>
    </source>
</evidence>
<dbReference type="PANTHER" id="PTHR33495">
    <property type="entry name" value="ANTI-SIGMA FACTOR ANTAGONIST TM_1081-RELATED-RELATED"/>
    <property type="match status" value="1"/>
</dbReference>
<reference evidence="4" key="1">
    <citation type="submission" date="2022-01" db="EMBL/GenBank/DDBJ databases">
        <authorList>
            <person name="Jo J.-H."/>
            <person name="Im W.-T."/>
        </authorList>
    </citation>
    <scope>NUCLEOTIDE SEQUENCE</scope>
    <source>
        <strain evidence="4">G124</strain>
    </source>
</reference>
<comment type="caution">
    <text evidence="4">The sequence shown here is derived from an EMBL/GenBank/DDBJ whole genome shotgun (WGS) entry which is preliminary data.</text>
</comment>
<evidence type="ECO:0000256" key="1">
    <source>
        <dbReference type="ARBA" id="ARBA00009013"/>
    </source>
</evidence>
<gene>
    <name evidence="4" type="ORF">LVY65_07470</name>
</gene>
<feature type="domain" description="STAS" evidence="3">
    <location>
        <begin position="1"/>
        <end position="111"/>
    </location>
</feature>
<dbReference type="Pfam" id="PF01740">
    <property type="entry name" value="STAS"/>
    <property type="match status" value="1"/>
</dbReference>
<organism evidence="4 5">
    <name type="scientific">Sphingomonas cremea</name>
    <dbReference type="NCBI Taxonomy" id="2904799"/>
    <lineage>
        <taxon>Bacteria</taxon>
        <taxon>Pseudomonadati</taxon>
        <taxon>Pseudomonadota</taxon>
        <taxon>Alphaproteobacteria</taxon>
        <taxon>Sphingomonadales</taxon>
        <taxon>Sphingomonadaceae</taxon>
        <taxon>Sphingomonas</taxon>
    </lineage>
</organism>
<dbReference type="SUPFAM" id="SSF52091">
    <property type="entry name" value="SpoIIaa-like"/>
    <property type="match status" value="1"/>
</dbReference>
<dbReference type="InterPro" id="IPR002645">
    <property type="entry name" value="STAS_dom"/>
</dbReference>
<dbReference type="GO" id="GO:0043856">
    <property type="term" value="F:anti-sigma factor antagonist activity"/>
    <property type="evidence" value="ECO:0007669"/>
    <property type="project" value="InterPro"/>
</dbReference>
<dbReference type="InterPro" id="IPR036513">
    <property type="entry name" value="STAS_dom_sf"/>
</dbReference>